<feature type="non-terminal residue" evidence="1">
    <location>
        <position position="25"/>
    </location>
</feature>
<gene>
    <name evidence="1" type="ORF">AVEN_145797_1</name>
</gene>
<reference evidence="1 2" key="1">
    <citation type="journal article" date="2019" name="Sci. Rep.">
        <title>Orb-weaving spider Araneus ventricosus genome elucidates the spidroin gene catalogue.</title>
        <authorList>
            <person name="Kono N."/>
            <person name="Nakamura H."/>
            <person name="Ohtoshi R."/>
            <person name="Moran D.A.P."/>
            <person name="Shinohara A."/>
            <person name="Yoshida Y."/>
            <person name="Fujiwara M."/>
            <person name="Mori M."/>
            <person name="Tomita M."/>
            <person name="Arakawa K."/>
        </authorList>
    </citation>
    <scope>NUCLEOTIDE SEQUENCE [LARGE SCALE GENOMIC DNA]</scope>
</reference>
<evidence type="ECO:0000313" key="2">
    <source>
        <dbReference type="Proteomes" id="UP000499080"/>
    </source>
</evidence>
<protein>
    <submittedName>
        <fullName evidence="1">Uncharacterized protein</fullName>
    </submittedName>
</protein>
<keyword evidence="2" id="KW-1185">Reference proteome</keyword>
<dbReference type="Proteomes" id="UP000499080">
    <property type="component" value="Unassembled WGS sequence"/>
</dbReference>
<dbReference type="AlphaFoldDB" id="A0A4Y2RI13"/>
<proteinExistence type="predicted"/>
<accession>A0A4Y2RI13</accession>
<sequence>MVAVENIARLSLKDYFLRNEQILSL</sequence>
<dbReference type="EMBL" id="BGPR01017080">
    <property type="protein sequence ID" value="GBN75050.1"/>
    <property type="molecule type" value="Genomic_DNA"/>
</dbReference>
<evidence type="ECO:0000313" key="1">
    <source>
        <dbReference type="EMBL" id="GBN75050.1"/>
    </source>
</evidence>
<name>A0A4Y2RI13_ARAVE</name>
<comment type="caution">
    <text evidence="1">The sequence shown here is derived from an EMBL/GenBank/DDBJ whole genome shotgun (WGS) entry which is preliminary data.</text>
</comment>
<organism evidence="1 2">
    <name type="scientific">Araneus ventricosus</name>
    <name type="common">Orbweaver spider</name>
    <name type="synonym">Epeira ventricosa</name>
    <dbReference type="NCBI Taxonomy" id="182803"/>
    <lineage>
        <taxon>Eukaryota</taxon>
        <taxon>Metazoa</taxon>
        <taxon>Ecdysozoa</taxon>
        <taxon>Arthropoda</taxon>
        <taxon>Chelicerata</taxon>
        <taxon>Arachnida</taxon>
        <taxon>Araneae</taxon>
        <taxon>Araneomorphae</taxon>
        <taxon>Entelegynae</taxon>
        <taxon>Araneoidea</taxon>
        <taxon>Araneidae</taxon>
        <taxon>Araneus</taxon>
    </lineage>
</organism>